<proteinExistence type="predicted"/>
<feature type="region of interest" description="Disordered" evidence="1">
    <location>
        <begin position="1"/>
        <end position="35"/>
    </location>
</feature>
<dbReference type="CDD" id="cd09272">
    <property type="entry name" value="RNase_HI_RT_Ty1"/>
    <property type="match status" value="1"/>
</dbReference>
<dbReference type="PANTHER" id="PTHR11439">
    <property type="entry name" value="GAG-POL-RELATED RETROTRANSPOSON"/>
    <property type="match status" value="1"/>
</dbReference>
<protein>
    <recommendedName>
        <fullName evidence="4">Reverse transcriptase Ty1/copia-type domain-containing protein</fullName>
    </recommendedName>
</protein>
<evidence type="ECO:0000313" key="2">
    <source>
        <dbReference type="EMBL" id="PKI54003.1"/>
    </source>
</evidence>
<name>A0A2I0JDB9_PUNGR</name>
<evidence type="ECO:0008006" key="4">
    <source>
        <dbReference type="Google" id="ProtNLM"/>
    </source>
</evidence>
<reference evidence="2 3" key="1">
    <citation type="submission" date="2017-11" db="EMBL/GenBank/DDBJ databases">
        <title>De-novo sequencing of pomegranate (Punica granatum L.) genome.</title>
        <authorList>
            <person name="Akparov Z."/>
            <person name="Amiraslanov A."/>
            <person name="Hajiyeva S."/>
            <person name="Abbasov M."/>
            <person name="Kaur K."/>
            <person name="Hamwieh A."/>
            <person name="Solovyev V."/>
            <person name="Salamov A."/>
            <person name="Braich B."/>
            <person name="Kosarev P."/>
            <person name="Mahmoud A."/>
            <person name="Hajiyev E."/>
            <person name="Babayeva S."/>
            <person name="Izzatullayeva V."/>
            <person name="Mammadov A."/>
            <person name="Mammadov A."/>
            <person name="Sharifova S."/>
            <person name="Ojaghi J."/>
            <person name="Eynullazada K."/>
            <person name="Bayramov B."/>
            <person name="Abdulazimova A."/>
            <person name="Shahmuradov I."/>
        </authorList>
    </citation>
    <scope>NUCLEOTIDE SEQUENCE [LARGE SCALE GENOMIC DNA]</scope>
    <source>
        <strain evidence="3">cv. AG2017</strain>
        <tissue evidence="2">Leaf</tissue>
    </source>
</reference>
<dbReference type="PANTHER" id="PTHR11439:SF470">
    <property type="entry name" value="CYSTEINE-RICH RLK (RECEPTOR-LIKE PROTEIN KINASE) 8"/>
    <property type="match status" value="1"/>
</dbReference>
<keyword evidence="3" id="KW-1185">Reference proteome</keyword>
<sequence>MDQPTLSQPETTDLAPTVGHQIGSDPLETTDPRPTSGARFDKLHWIQEWSLVLTGRRFMIPNRVRPWPRIFEPRNLITPGPLSLYLQGSTQLTISGCTRSRGKLMAVSTDLGPLRYFLSIEVAWIGSGLFLNQLRYVLDILTEFGMLGLRPSPFPMEHNHGLSSDSGDPLEDPSRYSRLVGRLIFLTITRLEISYSVNILTQFMQHARQPHWDATVRVLRFLKQSPAEYKAMAAVVIEIIWLHGLLACLGVKFTQPTLIFCDNQAAFHIAANSVFHEHIEHIEIDCNFVREHIKSHTIATSHVSTNLQLADIFIKALGRDQFRFILGKLGILDSHAST</sequence>
<dbReference type="Proteomes" id="UP000233551">
    <property type="component" value="Unassembled WGS sequence"/>
</dbReference>
<feature type="compositionally biased region" description="Polar residues" evidence="1">
    <location>
        <begin position="1"/>
        <end position="11"/>
    </location>
</feature>
<dbReference type="STRING" id="22663.A0A2I0JDB9"/>
<comment type="caution">
    <text evidence="2">The sequence shown here is derived from an EMBL/GenBank/DDBJ whole genome shotgun (WGS) entry which is preliminary data.</text>
</comment>
<evidence type="ECO:0000256" key="1">
    <source>
        <dbReference type="SAM" id="MobiDB-lite"/>
    </source>
</evidence>
<dbReference type="AlphaFoldDB" id="A0A2I0JDB9"/>
<dbReference type="EMBL" id="PGOL01001817">
    <property type="protein sequence ID" value="PKI54003.1"/>
    <property type="molecule type" value="Genomic_DNA"/>
</dbReference>
<organism evidence="2 3">
    <name type="scientific">Punica granatum</name>
    <name type="common">Pomegranate</name>
    <dbReference type="NCBI Taxonomy" id="22663"/>
    <lineage>
        <taxon>Eukaryota</taxon>
        <taxon>Viridiplantae</taxon>
        <taxon>Streptophyta</taxon>
        <taxon>Embryophyta</taxon>
        <taxon>Tracheophyta</taxon>
        <taxon>Spermatophyta</taxon>
        <taxon>Magnoliopsida</taxon>
        <taxon>eudicotyledons</taxon>
        <taxon>Gunneridae</taxon>
        <taxon>Pentapetalae</taxon>
        <taxon>rosids</taxon>
        <taxon>malvids</taxon>
        <taxon>Myrtales</taxon>
        <taxon>Lythraceae</taxon>
        <taxon>Punica</taxon>
    </lineage>
</organism>
<accession>A0A2I0JDB9</accession>
<evidence type="ECO:0000313" key="3">
    <source>
        <dbReference type="Proteomes" id="UP000233551"/>
    </source>
</evidence>
<gene>
    <name evidence="2" type="ORF">CRG98_025614</name>
</gene>